<dbReference type="Gene3D" id="3.60.10.10">
    <property type="entry name" value="Endonuclease/exonuclease/phosphatase"/>
    <property type="match status" value="1"/>
</dbReference>
<dbReference type="AlphaFoldDB" id="A0A2J7RB70"/>
<protein>
    <recommendedName>
        <fullName evidence="1">Endonuclease/exonuclease/phosphatase domain-containing protein</fullName>
    </recommendedName>
</protein>
<name>A0A2J7RB70_9NEOP</name>
<evidence type="ECO:0000259" key="1">
    <source>
        <dbReference type="Pfam" id="PF14529"/>
    </source>
</evidence>
<sequence length="539" mass="62387">MVEYLTTSVKEEQYYCKTLSNGTIRVNTSTSDSYRRLIKLLHQDKIVYHTYQLREERAYRVVIRNLHPSIPAETIKQEIVKHRHTVRNVRNIRLRATKEPFYIYKTTKSYKPQGVSTISEHHPTKSLSSINSAKSKCQSIRFALWNANGLLKHKLELENFLNLHKIDVALISETHFTTRTMLKIQSYKIYHIPHPDDTAHGGAAVIIRSTIPHHELPHYQTPKIQAANIQINASPWPFTTTAIYCPPRHSISTEEYIEFLQSQGNKFLIGGDWNAKNTAWGARLSTPKGRNLLKALIQQNCNYLSTGVPTYWPTDPNKLPDLLDFFINKGVTSNYIQVEPNFELSSDHSPVIATLSSHIISKPSIPTLFSKNTDWNSFHNYLENNINLKIRIKDTDELDEAVQNFTTLIQQAACMLRLAYFPLIWKFAQIIMVPKPGKPINEVIQPWGCAKPSNTQIIQRLQSRVLRTITNAPWYVSNRTLHNDLEVPYVTDEIRRLALLYKQRLQGHDNRLIEEIRNPPNVARRLKRQWPPDLPKRQN</sequence>
<dbReference type="Proteomes" id="UP000235965">
    <property type="component" value="Unassembled WGS sequence"/>
</dbReference>
<evidence type="ECO:0000313" key="3">
    <source>
        <dbReference type="Proteomes" id="UP000235965"/>
    </source>
</evidence>
<dbReference type="PANTHER" id="PTHR33273">
    <property type="entry name" value="DOMAIN-CONTAINING PROTEIN, PUTATIVE-RELATED"/>
    <property type="match status" value="1"/>
</dbReference>
<reference evidence="2 3" key="1">
    <citation type="submission" date="2017-12" db="EMBL/GenBank/DDBJ databases">
        <title>Hemimetabolous genomes reveal molecular basis of termite eusociality.</title>
        <authorList>
            <person name="Harrison M.C."/>
            <person name="Jongepier E."/>
            <person name="Robertson H.M."/>
            <person name="Arning N."/>
            <person name="Bitard-Feildel T."/>
            <person name="Chao H."/>
            <person name="Childers C.P."/>
            <person name="Dinh H."/>
            <person name="Doddapaneni H."/>
            <person name="Dugan S."/>
            <person name="Gowin J."/>
            <person name="Greiner C."/>
            <person name="Han Y."/>
            <person name="Hu H."/>
            <person name="Hughes D.S.T."/>
            <person name="Huylmans A.-K."/>
            <person name="Kemena C."/>
            <person name="Kremer L.P.M."/>
            <person name="Lee S.L."/>
            <person name="Lopez-Ezquerra A."/>
            <person name="Mallet L."/>
            <person name="Monroy-Kuhn J.M."/>
            <person name="Moser A."/>
            <person name="Murali S.C."/>
            <person name="Muzny D.M."/>
            <person name="Otani S."/>
            <person name="Piulachs M.-D."/>
            <person name="Poelchau M."/>
            <person name="Qu J."/>
            <person name="Schaub F."/>
            <person name="Wada-Katsumata A."/>
            <person name="Worley K.C."/>
            <person name="Xie Q."/>
            <person name="Ylla G."/>
            <person name="Poulsen M."/>
            <person name="Gibbs R.A."/>
            <person name="Schal C."/>
            <person name="Richards S."/>
            <person name="Belles X."/>
            <person name="Korb J."/>
            <person name="Bornberg-Bauer E."/>
        </authorList>
    </citation>
    <scope>NUCLEOTIDE SEQUENCE [LARGE SCALE GENOMIC DNA]</scope>
    <source>
        <tissue evidence="2">Whole body</tissue>
    </source>
</reference>
<dbReference type="InterPro" id="IPR005135">
    <property type="entry name" value="Endo/exonuclease/phosphatase"/>
</dbReference>
<dbReference type="PANTHER" id="PTHR33273:SF4">
    <property type="entry name" value="ENDONUCLEASE_EXONUCLEASE_PHOSPHATASE DOMAIN-CONTAINING PROTEIN"/>
    <property type="match status" value="1"/>
</dbReference>
<gene>
    <name evidence="2" type="ORF">B7P43_G18153</name>
</gene>
<dbReference type="InParanoid" id="A0A2J7RB70"/>
<dbReference type="Pfam" id="PF14529">
    <property type="entry name" value="Exo_endo_phos_2"/>
    <property type="match status" value="1"/>
</dbReference>
<evidence type="ECO:0000313" key="2">
    <source>
        <dbReference type="EMBL" id="PNF38076.1"/>
    </source>
</evidence>
<dbReference type="InterPro" id="IPR036691">
    <property type="entry name" value="Endo/exonu/phosph_ase_sf"/>
</dbReference>
<keyword evidence="3" id="KW-1185">Reference proteome</keyword>
<organism evidence="2 3">
    <name type="scientific">Cryptotermes secundus</name>
    <dbReference type="NCBI Taxonomy" id="105785"/>
    <lineage>
        <taxon>Eukaryota</taxon>
        <taxon>Metazoa</taxon>
        <taxon>Ecdysozoa</taxon>
        <taxon>Arthropoda</taxon>
        <taxon>Hexapoda</taxon>
        <taxon>Insecta</taxon>
        <taxon>Pterygota</taxon>
        <taxon>Neoptera</taxon>
        <taxon>Polyneoptera</taxon>
        <taxon>Dictyoptera</taxon>
        <taxon>Blattodea</taxon>
        <taxon>Blattoidea</taxon>
        <taxon>Termitoidae</taxon>
        <taxon>Kalotermitidae</taxon>
        <taxon>Cryptotermitinae</taxon>
        <taxon>Cryptotermes</taxon>
    </lineage>
</organism>
<feature type="domain" description="Endonuclease/exonuclease/phosphatase" evidence="1">
    <location>
        <begin position="241"/>
        <end position="352"/>
    </location>
</feature>
<proteinExistence type="predicted"/>
<dbReference type="SUPFAM" id="SSF56219">
    <property type="entry name" value="DNase I-like"/>
    <property type="match status" value="1"/>
</dbReference>
<dbReference type="EMBL" id="NEVH01005963">
    <property type="protein sequence ID" value="PNF38076.1"/>
    <property type="molecule type" value="Genomic_DNA"/>
</dbReference>
<accession>A0A2J7RB70</accession>
<comment type="caution">
    <text evidence="2">The sequence shown here is derived from an EMBL/GenBank/DDBJ whole genome shotgun (WGS) entry which is preliminary data.</text>
</comment>
<dbReference type="GO" id="GO:0003824">
    <property type="term" value="F:catalytic activity"/>
    <property type="evidence" value="ECO:0007669"/>
    <property type="project" value="InterPro"/>
</dbReference>